<name>A0A3M2QL99_9HYPO</name>
<feature type="non-terminal residue" evidence="2">
    <location>
        <position position="51"/>
    </location>
</feature>
<accession>A0A3M2QL99</accession>
<dbReference type="OrthoDB" id="6079484at2759"/>
<evidence type="ECO:0000256" key="1">
    <source>
        <dbReference type="SAM" id="MobiDB-lite"/>
    </source>
</evidence>
<dbReference type="AlphaFoldDB" id="A0A3M2QL99"/>
<feature type="region of interest" description="Disordered" evidence="1">
    <location>
        <begin position="23"/>
        <end position="51"/>
    </location>
</feature>
<proteinExistence type="predicted"/>
<evidence type="ECO:0000313" key="3">
    <source>
        <dbReference type="Proteomes" id="UP000277212"/>
    </source>
</evidence>
<dbReference type="Proteomes" id="UP000277212">
    <property type="component" value="Unassembled WGS sequence"/>
</dbReference>
<sequence>MDLPRDIAVPQVLGSIVEYARTGDDWAPKNKPSRPLPSIPMTGAMPGIPGI</sequence>
<organism evidence="2 3">
    <name type="scientific">Fusarium kuroshium</name>
    <dbReference type="NCBI Taxonomy" id="2010991"/>
    <lineage>
        <taxon>Eukaryota</taxon>
        <taxon>Fungi</taxon>
        <taxon>Dikarya</taxon>
        <taxon>Ascomycota</taxon>
        <taxon>Pezizomycotina</taxon>
        <taxon>Sordariomycetes</taxon>
        <taxon>Hypocreomycetidae</taxon>
        <taxon>Hypocreales</taxon>
        <taxon>Nectriaceae</taxon>
        <taxon>Fusarium</taxon>
        <taxon>Fusarium solani species complex</taxon>
    </lineage>
</organism>
<dbReference type="EMBL" id="NKUJ01001184">
    <property type="protein sequence ID" value="RMI92896.1"/>
    <property type="molecule type" value="Genomic_DNA"/>
</dbReference>
<evidence type="ECO:0000313" key="2">
    <source>
        <dbReference type="EMBL" id="RMI92896.1"/>
    </source>
</evidence>
<gene>
    <name evidence="2" type="ORF">CDV36_016573</name>
</gene>
<protein>
    <submittedName>
        <fullName evidence="2">Uncharacterized protein</fullName>
    </submittedName>
</protein>
<reference evidence="2 3" key="1">
    <citation type="submission" date="2017-06" db="EMBL/GenBank/DDBJ databases">
        <title>Comparative genomic analysis of Ambrosia Fusariam Clade fungi.</title>
        <authorList>
            <person name="Stajich J.E."/>
            <person name="Carrillo J."/>
            <person name="Kijimoto T."/>
            <person name="Eskalen A."/>
            <person name="O'Donnell K."/>
            <person name="Kasson M."/>
        </authorList>
    </citation>
    <scope>NUCLEOTIDE SEQUENCE [LARGE SCALE GENOMIC DNA]</scope>
    <source>
        <strain evidence="2">UCR3666</strain>
    </source>
</reference>
<comment type="caution">
    <text evidence="2">The sequence shown here is derived from an EMBL/GenBank/DDBJ whole genome shotgun (WGS) entry which is preliminary data.</text>
</comment>
<keyword evidence="3" id="KW-1185">Reference proteome</keyword>